<organism evidence="2 3">
    <name type="scientific">Flavobacterium hydrophilum</name>
    <dbReference type="NCBI Taxonomy" id="2211445"/>
    <lineage>
        <taxon>Bacteria</taxon>
        <taxon>Pseudomonadati</taxon>
        <taxon>Bacteroidota</taxon>
        <taxon>Flavobacteriia</taxon>
        <taxon>Flavobacteriales</taxon>
        <taxon>Flavobacteriaceae</taxon>
        <taxon>Flavobacterium</taxon>
    </lineage>
</organism>
<proteinExistence type="predicted"/>
<accession>A0A2V4CBK7</accession>
<reference evidence="2 3" key="1">
    <citation type="submission" date="2018-05" db="EMBL/GenBank/DDBJ databases">
        <title>Flavobacterium sp. strain IMCC34758, incomplete genome.</title>
        <authorList>
            <person name="Joung Y."/>
        </authorList>
    </citation>
    <scope>NUCLEOTIDE SEQUENCE [LARGE SCALE GENOMIC DNA]</scope>
    <source>
        <strain evidence="2 3">IMCC34758</strain>
    </source>
</reference>
<dbReference type="Proteomes" id="UP000247681">
    <property type="component" value="Unassembled WGS sequence"/>
</dbReference>
<feature type="signal peptide" evidence="1">
    <location>
        <begin position="1"/>
        <end position="20"/>
    </location>
</feature>
<keyword evidence="1" id="KW-0732">Signal</keyword>
<name>A0A2V4CBK7_9FLAO</name>
<comment type="caution">
    <text evidence="2">The sequence shown here is derived from an EMBL/GenBank/DDBJ whole genome shotgun (WGS) entry which is preliminary data.</text>
</comment>
<dbReference type="RefSeq" id="WP_110348067.1">
    <property type="nucleotide sequence ID" value="NZ_QJHL01000005.1"/>
</dbReference>
<feature type="chain" id="PRO_5016172287" description="Sugar-binding protein" evidence="1">
    <location>
        <begin position="21"/>
        <end position="281"/>
    </location>
</feature>
<evidence type="ECO:0000313" key="3">
    <source>
        <dbReference type="Proteomes" id="UP000247681"/>
    </source>
</evidence>
<evidence type="ECO:0008006" key="4">
    <source>
        <dbReference type="Google" id="ProtNLM"/>
    </source>
</evidence>
<dbReference type="Gene3D" id="2.180.10.10">
    <property type="entry name" value="RHS repeat-associated core"/>
    <property type="match status" value="1"/>
</dbReference>
<evidence type="ECO:0000256" key="1">
    <source>
        <dbReference type="SAM" id="SignalP"/>
    </source>
</evidence>
<dbReference type="EMBL" id="QJHL01000005">
    <property type="protein sequence ID" value="PXY43524.1"/>
    <property type="molecule type" value="Genomic_DNA"/>
</dbReference>
<gene>
    <name evidence="2" type="ORF">DMB68_18200</name>
</gene>
<protein>
    <recommendedName>
        <fullName evidence="4">Sugar-binding protein</fullName>
    </recommendedName>
</protein>
<keyword evidence="3" id="KW-1185">Reference proteome</keyword>
<sequence>MKISKLIPLILLFASTDLLAQLTNTKEIDPLTLEKERKIRSKNNISESFEYTHQLRSKDSILKSHKTFNKNGELLTKTVFSSKQDTINHVVYEYEGEKVVKSHILSKDKNKLVFLDIRNYSYDKNGNNIDIQFINKDGDTIYQKIDYYSTNLKKTLQTKWQNKTDFSITEEYFYSNNNLIKTKTYLPNEKLFSETAYQYDNLGNLVSNYRLVNEKKDIINFYKYDRNNNLIESSFKILSNNYPNLYKTKYEYDKNKNVIKEYHTGDKNLKSVHTISYKKFE</sequence>
<dbReference type="OrthoDB" id="1336154at2"/>
<dbReference type="AlphaFoldDB" id="A0A2V4CBK7"/>
<evidence type="ECO:0000313" key="2">
    <source>
        <dbReference type="EMBL" id="PXY43524.1"/>
    </source>
</evidence>